<evidence type="ECO:0000256" key="1">
    <source>
        <dbReference type="ARBA" id="ARBA00001946"/>
    </source>
</evidence>
<dbReference type="SUPFAM" id="SSF54826">
    <property type="entry name" value="Enolase N-terminal domain-like"/>
    <property type="match status" value="1"/>
</dbReference>
<dbReference type="Proteomes" id="UP001500843">
    <property type="component" value="Unassembled WGS sequence"/>
</dbReference>
<dbReference type="PANTHER" id="PTHR13794:SF58">
    <property type="entry name" value="MITOCHONDRIAL ENOLASE SUPERFAMILY MEMBER 1"/>
    <property type="match status" value="1"/>
</dbReference>
<dbReference type="InterPro" id="IPR029065">
    <property type="entry name" value="Enolase_C-like"/>
</dbReference>
<evidence type="ECO:0000256" key="3">
    <source>
        <dbReference type="ARBA" id="ARBA00022842"/>
    </source>
</evidence>
<dbReference type="Gene3D" id="3.30.390.10">
    <property type="entry name" value="Enolase-like, N-terminal domain"/>
    <property type="match status" value="1"/>
</dbReference>
<dbReference type="SFLD" id="SFLDG00179">
    <property type="entry name" value="mandelate_racemase"/>
    <property type="match status" value="1"/>
</dbReference>
<keyword evidence="3" id="KW-0460">Magnesium</keyword>
<dbReference type="EMBL" id="BAABHM010000026">
    <property type="protein sequence ID" value="GAA4717789.1"/>
    <property type="molecule type" value="Genomic_DNA"/>
</dbReference>
<gene>
    <name evidence="5" type="ORF">GCM10023198_46700</name>
</gene>
<dbReference type="CDD" id="cd03316">
    <property type="entry name" value="MR_like"/>
    <property type="match status" value="1"/>
</dbReference>
<organism evidence="5 6">
    <name type="scientific">Promicromonospora umidemergens</name>
    <dbReference type="NCBI Taxonomy" id="629679"/>
    <lineage>
        <taxon>Bacteria</taxon>
        <taxon>Bacillati</taxon>
        <taxon>Actinomycetota</taxon>
        <taxon>Actinomycetes</taxon>
        <taxon>Micrococcales</taxon>
        <taxon>Promicromonosporaceae</taxon>
        <taxon>Promicromonospora</taxon>
    </lineage>
</organism>
<evidence type="ECO:0000256" key="2">
    <source>
        <dbReference type="ARBA" id="ARBA00022723"/>
    </source>
</evidence>
<evidence type="ECO:0000313" key="5">
    <source>
        <dbReference type="EMBL" id="GAA4717789.1"/>
    </source>
</evidence>
<evidence type="ECO:0000259" key="4">
    <source>
        <dbReference type="SMART" id="SM00922"/>
    </source>
</evidence>
<dbReference type="InterPro" id="IPR013342">
    <property type="entry name" value="Mandelate_racemase_C"/>
</dbReference>
<dbReference type="PANTHER" id="PTHR13794">
    <property type="entry name" value="ENOLASE SUPERFAMILY, MANDELATE RACEMASE"/>
    <property type="match status" value="1"/>
</dbReference>
<comment type="caution">
    <text evidence="5">The sequence shown here is derived from an EMBL/GenBank/DDBJ whole genome shotgun (WGS) entry which is preliminary data.</text>
</comment>
<dbReference type="Pfam" id="PF02746">
    <property type="entry name" value="MR_MLE_N"/>
    <property type="match status" value="1"/>
</dbReference>
<dbReference type="SUPFAM" id="SSF51604">
    <property type="entry name" value="Enolase C-terminal domain-like"/>
    <property type="match status" value="1"/>
</dbReference>
<comment type="cofactor">
    <cofactor evidence="1">
        <name>Mg(2+)</name>
        <dbReference type="ChEBI" id="CHEBI:18420"/>
    </cofactor>
</comment>
<keyword evidence="2" id="KW-0479">Metal-binding</keyword>
<accession>A0ABP8Y0X4</accession>
<feature type="domain" description="Mandelate racemase/muconate lactonizing enzyme C-terminal" evidence="4">
    <location>
        <begin position="163"/>
        <end position="260"/>
    </location>
</feature>
<dbReference type="InterPro" id="IPR018110">
    <property type="entry name" value="Mandel_Rmase/mucon_lact_enz_CS"/>
</dbReference>
<proteinExistence type="predicted"/>
<keyword evidence="6" id="KW-1185">Reference proteome</keyword>
<dbReference type="SFLD" id="SFLDS00001">
    <property type="entry name" value="Enolase"/>
    <property type="match status" value="1"/>
</dbReference>
<evidence type="ECO:0000313" key="6">
    <source>
        <dbReference type="Proteomes" id="UP001500843"/>
    </source>
</evidence>
<dbReference type="Gene3D" id="3.20.20.120">
    <property type="entry name" value="Enolase-like C-terminal domain"/>
    <property type="match status" value="1"/>
</dbReference>
<reference evidence="6" key="1">
    <citation type="journal article" date="2019" name="Int. J. Syst. Evol. Microbiol.">
        <title>The Global Catalogue of Microorganisms (GCM) 10K type strain sequencing project: providing services to taxonomists for standard genome sequencing and annotation.</title>
        <authorList>
            <consortium name="The Broad Institute Genomics Platform"/>
            <consortium name="The Broad Institute Genome Sequencing Center for Infectious Disease"/>
            <person name="Wu L."/>
            <person name="Ma J."/>
        </authorList>
    </citation>
    <scope>NUCLEOTIDE SEQUENCE [LARGE SCALE GENOMIC DNA]</scope>
    <source>
        <strain evidence="6">JCM 17975</strain>
    </source>
</reference>
<dbReference type="InterPro" id="IPR036849">
    <property type="entry name" value="Enolase-like_C_sf"/>
</dbReference>
<sequence>MLAAFEQRSEMKIDRVETFVLKVPLGAERFYSSQAEFPERNSLLVRLTTTDGVVGWGEGGQYGPAEPVQAAVDAVLGPRLLELDTTDPGVVWEHLYASTRDYGQKGTYIEAISAIDIALWDLTGKYLGVSVSTLLGGRFRERVRAYGTGGYYRHTGLDPARDLPALQDEVSRYAESGFSMLKMKVGLLPVREDALRVAAVREALGDDFSLLADANHAYTSSAAIAMGRVLEEARFEFFEEPVPPEDRAGYARVRAAIDVPVAGGEAEYTRYGFRDFITGGCVDIVQPDICVAGGISEVQRIATLASTYNLRTVPHVWGSGVALSAGLHVCATLPLTPYGYSAVPLQNEPVIEFDRTPNPLRDDLLVNPAILEDGHVAVPSGPGLGIEVNMEVVERYRTA</sequence>
<dbReference type="InterPro" id="IPR013341">
    <property type="entry name" value="Mandelate_racemase_N_dom"/>
</dbReference>
<dbReference type="InterPro" id="IPR029017">
    <property type="entry name" value="Enolase-like_N"/>
</dbReference>
<protein>
    <submittedName>
        <fullName evidence="5">D-galactarolactone cycloisomerase</fullName>
    </submittedName>
</protein>
<dbReference type="InterPro" id="IPR046945">
    <property type="entry name" value="RHMD-like"/>
</dbReference>
<dbReference type="Pfam" id="PF13378">
    <property type="entry name" value="MR_MLE_C"/>
    <property type="match status" value="1"/>
</dbReference>
<name>A0ABP8Y0X4_9MICO</name>
<dbReference type="PROSITE" id="PS00908">
    <property type="entry name" value="MR_MLE_1"/>
    <property type="match status" value="1"/>
</dbReference>
<dbReference type="SMART" id="SM00922">
    <property type="entry name" value="MR_MLE"/>
    <property type="match status" value="1"/>
</dbReference>